<dbReference type="Gramene" id="mRNA:HanXRQr2_Chr11g0467291">
    <property type="protein sequence ID" value="CDS:HanXRQr2_Chr11g0467291.1"/>
    <property type="gene ID" value="HanXRQr2_Chr11g0467291"/>
</dbReference>
<keyword evidence="2" id="KW-0812">Transmembrane</keyword>
<dbReference type="EMBL" id="MNCJ02000326">
    <property type="protein sequence ID" value="KAF5780015.1"/>
    <property type="molecule type" value="Genomic_DNA"/>
</dbReference>
<organism evidence="11 12">
    <name type="scientific">Helianthus annuus</name>
    <name type="common">Common sunflower</name>
    <dbReference type="NCBI Taxonomy" id="4232"/>
    <lineage>
        <taxon>Eukaryota</taxon>
        <taxon>Viridiplantae</taxon>
        <taxon>Streptophyta</taxon>
        <taxon>Embryophyta</taxon>
        <taxon>Tracheophyta</taxon>
        <taxon>Spermatophyta</taxon>
        <taxon>Magnoliopsida</taxon>
        <taxon>eudicotyledons</taxon>
        <taxon>Gunneridae</taxon>
        <taxon>Pentapetalae</taxon>
        <taxon>asterids</taxon>
        <taxon>campanulids</taxon>
        <taxon>Asterales</taxon>
        <taxon>Asteraceae</taxon>
        <taxon>Asteroideae</taxon>
        <taxon>Heliantheae alliance</taxon>
        <taxon>Heliantheae</taxon>
        <taxon>Helianthus</taxon>
    </lineage>
</organism>
<accession>A0A9K3HKF4</accession>
<comment type="subcellular location">
    <subcellularLocation>
        <location evidence="1">Membrane</location>
    </subcellularLocation>
</comment>
<evidence type="ECO:0000313" key="11">
    <source>
        <dbReference type="EMBL" id="KAF5780015.1"/>
    </source>
</evidence>
<evidence type="ECO:0000256" key="9">
    <source>
        <dbReference type="PROSITE-ProRule" id="PRU00175"/>
    </source>
</evidence>
<keyword evidence="5" id="KW-0862">Zinc</keyword>
<keyword evidence="3" id="KW-0479">Metal-binding</keyword>
<dbReference type="PANTHER" id="PTHR46539">
    <property type="entry name" value="E3 UBIQUITIN-PROTEIN LIGASE ATL42"/>
    <property type="match status" value="1"/>
</dbReference>
<gene>
    <name evidence="11" type="ORF">HanXRQr2_Chr11g0467291</name>
</gene>
<evidence type="ECO:0000256" key="2">
    <source>
        <dbReference type="ARBA" id="ARBA00022692"/>
    </source>
</evidence>
<proteinExistence type="inferred from homology"/>
<dbReference type="OrthoDB" id="8062037at2759"/>
<dbReference type="SUPFAM" id="SSF57850">
    <property type="entry name" value="RING/U-box"/>
    <property type="match status" value="1"/>
</dbReference>
<comment type="caution">
    <text evidence="11">The sequence shown here is derived from an EMBL/GenBank/DDBJ whole genome shotgun (WGS) entry which is preliminary data.</text>
</comment>
<dbReference type="GO" id="GO:0016020">
    <property type="term" value="C:membrane"/>
    <property type="evidence" value="ECO:0007669"/>
    <property type="project" value="UniProtKB-SubCell"/>
</dbReference>
<dbReference type="PROSITE" id="PS50089">
    <property type="entry name" value="ZF_RING_2"/>
    <property type="match status" value="1"/>
</dbReference>
<evidence type="ECO:0000256" key="4">
    <source>
        <dbReference type="ARBA" id="ARBA00022771"/>
    </source>
</evidence>
<dbReference type="Pfam" id="PF13639">
    <property type="entry name" value="zf-RING_2"/>
    <property type="match status" value="1"/>
</dbReference>
<dbReference type="InterPro" id="IPR001841">
    <property type="entry name" value="Znf_RING"/>
</dbReference>
<keyword evidence="6" id="KW-1133">Transmembrane helix</keyword>
<dbReference type="Proteomes" id="UP000215914">
    <property type="component" value="Unassembled WGS sequence"/>
</dbReference>
<comment type="similarity">
    <text evidence="8">Belongs to the RING-type zinc finger family. ATL subfamily.</text>
</comment>
<name>A0A9K3HKF4_HELAN</name>
<evidence type="ECO:0000256" key="1">
    <source>
        <dbReference type="ARBA" id="ARBA00004370"/>
    </source>
</evidence>
<evidence type="ECO:0000256" key="5">
    <source>
        <dbReference type="ARBA" id="ARBA00022833"/>
    </source>
</evidence>
<evidence type="ECO:0000256" key="3">
    <source>
        <dbReference type="ARBA" id="ARBA00022723"/>
    </source>
</evidence>
<evidence type="ECO:0000256" key="6">
    <source>
        <dbReference type="ARBA" id="ARBA00022989"/>
    </source>
</evidence>
<dbReference type="GO" id="GO:0008270">
    <property type="term" value="F:zinc ion binding"/>
    <property type="evidence" value="ECO:0007669"/>
    <property type="project" value="UniProtKB-KW"/>
</dbReference>
<dbReference type="Gene3D" id="3.30.40.10">
    <property type="entry name" value="Zinc/RING finger domain, C3HC4 (zinc finger)"/>
    <property type="match status" value="1"/>
</dbReference>
<reference evidence="11" key="2">
    <citation type="submission" date="2020-06" db="EMBL/GenBank/DDBJ databases">
        <title>Helianthus annuus Genome sequencing and assembly Release 2.</title>
        <authorList>
            <person name="Gouzy J."/>
            <person name="Langlade N."/>
            <person name="Munos S."/>
        </authorList>
    </citation>
    <scope>NUCLEOTIDE SEQUENCE</scope>
    <source>
        <tissue evidence="11">Leaves</tissue>
    </source>
</reference>
<keyword evidence="4 9" id="KW-0863">Zinc-finger</keyword>
<keyword evidence="12" id="KW-1185">Reference proteome</keyword>
<dbReference type="AlphaFoldDB" id="A0A9K3HKF4"/>
<dbReference type="InterPro" id="IPR013083">
    <property type="entry name" value="Znf_RING/FYVE/PHD"/>
</dbReference>
<evidence type="ECO:0000256" key="7">
    <source>
        <dbReference type="ARBA" id="ARBA00023136"/>
    </source>
</evidence>
<evidence type="ECO:0000256" key="8">
    <source>
        <dbReference type="ARBA" id="ARBA00024209"/>
    </source>
</evidence>
<reference evidence="11" key="1">
    <citation type="journal article" date="2017" name="Nature">
        <title>The sunflower genome provides insights into oil metabolism, flowering and Asterid evolution.</title>
        <authorList>
            <person name="Badouin H."/>
            <person name="Gouzy J."/>
            <person name="Grassa C.J."/>
            <person name="Murat F."/>
            <person name="Staton S.E."/>
            <person name="Cottret L."/>
            <person name="Lelandais-Briere C."/>
            <person name="Owens G.L."/>
            <person name="Carrere S."/>
            <person name="Mayjonade B."/>
            <person name="Legrand L."/>
            <person name="Gill N."/>
            <person name="Kane N.C."/>
            <person name="Bowers J.E."/>
            <person name="Hubner S."/>
            <person name="Bellec A."/>
            <person name="Berard A."/>
            <person name="Berges H."/>
            <person name="Blanchet N."/>
            <person name="Boniface M.C."/>
            <person name="Brunel D."/>
            <person name="Catrice O."/>
            <person name="Chaidir N."/>
            <person name="Claudel C."/>
            <person name="Donnadieu C."/>
            <person name="Faraut T."/>
            <person name="Fievet G."/>
            <person name="Helmstetter N."/>
            <person name="King M."/>
            <person name="Knapp S.J."/>
            <person name="Lai Z."/>
            <person name="Le Paslier M.C."/>
            <person name="Lippi Y."/>
            <person name="Lorenzon L."/>
            <person name="Mandel J.R."/>
            <person name="Marage G."/>
            <person name="Marchand G."/>
            <person name="Marquand E."/>
            <person name="Bret-Mestries E."/>
            <person name="Morien E."/>
            <person name="Nambeesan S."/>
            <person name="Nguyen T."/>
            <person name="Pegot-Espagnet P."/>
            <person name="Pouilly N."/>
            <person name="Raftis F."/>
            <person name="Sallet E."/>
            <person name="Schiex T."/>
            <person name="Thomas J."/>
            <person name="Vandecasteele C."/>
            <person name="Vares D."/>
            <person name="Vear F."/>
            <person name="Vautrin S."/>
            <person name="Crespi M."/>
            <person name="Mangin B."/>
            <person name="Burke J.M."/>
            <person name="Salse J."/>
            <person name="Munos S."/>
            <person name="Vincourt P."/>
            <person name="Rieseberg L.H."/>
            <person name="Langlade N.B."/>
        </authorList>
    </citation>
    <scope>NUCLEOTIDE SEQUENCE</scope>
    <source>
        <tissue evidence="11">Leaves</tissue>
    </source>
</reference>
<keyword evidence="7" id="KW-0472">Membrane</keyword>
<evidence type="ECO:0000259" key="10">
    <source>
        <dbReference type="PROSITE" id="PS50089"/>
    </source>
</evidence>
<sequence>MAIIFIIGITLFLTLRIKSELLTLLKHSISYLFRYAGVDSDLHDKQLWLVDLPIIRFEDLQSLRQRHVDRMCFICSKDYNGDDVVCLLSRCGDVFHAECVGKLLHGKENSCPYCRTPVFSGLSQVPFSVL</sequence>
<dbReference type="PANTHER" id="PTHR46539:SF1">
    <property type="entry name" value="E3 UBIQUITIN-PROTEIN LIGASE ATL42"/>
    <property type="match status" value="1"/>
</dbReference>
<evidence type="ECO:0000313" key="12">
    <source>
        <dbReference type="Proteomes" id="UP000215914"/>
    </source>
</evidence>
<feature type="domain" description="RING-type" evidence="10">
    <location>
        <begin position="72"/>
        <end position="115"/>
    </location>
</feature>
<protein>
    <submittedName>
        <fullName evidence="11">Chromatin regulator PHD family</fullName>
    </submittedName>
</protein>